<organism evidence="5 6">
    <name type="scientific">Mycoplasmopsis bovirhinis</name>
    <dbReference type="NCBI Taxonomy" id="29553"/>
    <lineage>
        <taxon>Bacteria</taxon>
        <taxon>Bacillati</taxon>
        <taxon>Mycoplasmatota</taxon>
        <taxon>Mycoplasmoidales</taxon>
        <taxon>Metamycoplasmataceae</taxon>
        <taxon>Mycoplasmopsis</taxon>
    </lineage>
</organism>
<evidence type="ECO:0000256" key="2">
    <source>
        <dbReference type="SAM" id="SignalP"/>
    </source>
</evidence>
<feature type="chain" id="PRO_5019421588" evidence="2">
    <location>
        <begin position="24"/>
        <end position="904"/>
    </location>
</feature>
<feature type="domain" description="Mycoplasma lipoprotein central" evidence="4">
    <location>
        <begin position="399"/>
        <end position="575"/>
    </location>
</feature>
<keyword evidence="2" id="KW-0732">Signal</keyword>
<dbReference type="NCBIfam" id="NF045826">
    <property type="entry name" value="lipo_P68"/>
    <property type="match status" value="1"/>
</dbReference>
<dbReference type="InterPro" id="IPR004984">
    <property type="entry name" value="Mycoplasma_lipoprotein_cen_dom"/>
</dbReference>
<dbReference type="OrthoDB" id="393769at2"/>
<sequence>MSSRFKKYVLTLGTSLVSVTPMALVVSCGTTEQPKPTPTPADNFKTTHADVLAKTETTIRSEDEAKVTVALNAYNGLDASVKNSLADQKSLLDRLKAKIESLKATANPGHATGTTPADTAELAARKEELKVYLNFVPEAQKTQLDQNITSAANDEALDTVEDNIKAAIDSVNAGYYDRLKASTNKNRRFQQNVKNEIVLATTFSETGAQFKTINSIIEAYNGLVDQMNQVKNNSSLTQEQKDAEYKKLGISPLAKKVVQKNVGSGYSAGAEKVDLSLSSNDADNFFNLILNYSTVAAKLAARTGSSGDMLLSFNSLDQALNTDLSQFDSGFSTVNSEIENVTQRSTYVLPLLKSTKVLSLNASVLGYILSEMKSSGVVFDEADGSNTFFEEIITKGSGDKNAVATLWGAKVSTADTVLAPYKKSGFKLSKTIFESYTSLLEFATIAQSLFVESAKGVDATVKVFGIDDMTGVYEQALFSALGGDKSAMLQTVSQNNGRTQVSFNAIQNNNGAAYIQSQQIFTKFSEAMEKGAIYAFPSGQYASNDQTKHQIAFSIGSTAGYSYNFKKAGDKINNLIHTETKYTTEISTNNAFEFADKNTNAKKDGGIAYVSQRYKNVIWPSTTQDDDKKVDKRYDWISKSPTDDTTITDLYSKTKTTLNIFFKVSDAQTGKLKEYVDKLNTLVSSDQDKLKRYNLIKNGVDYVVYAFLDTLNEKALTFKDNVQIPGHTFQALSDTNLLNENELVSLPTPSKWNADSTKKVLYVQGSSLIGIKSNDQDEAATRAFVKWLMTSTNTIGNTGNTALVELQKSAGYISAVNDLEASSSNASKIYGSNGYLKIAYEEFVKTSKDENYVIFEEPAGTGSDAFRKNIATAWETTQSTISNKVATKKTFQDFVTTVTRGNNG</sequence>
<dbReference type="PROSITE" id="PS51257">
    <property type="entry name" value="PROKAR_LIPOPROTEIN"/>
    <property type="match status" value="1"/>
</dbReference>
<evidence type="ECO:0000313" key="6">
    <source>
        <dbReference type="Proteomes" id="UP000289952"/>
    </source>
</evidence>
<name>A0A449ACI1_9BACT</name>
<feature type="signal peptide" evidence="2">
    <location>
        <begin position="1"/>
        <end position="23"/>
    </location>
</feature>
<reference evidence="5 6" key="1">
    <citation type="submission" date="2019-01" db="EMBL/GenBank/DDBJ databases">
        <authorList>
            <consortium name="Pathogen Informatics"/>
        </authorList>
    </citation>
    <scope>NUCLEOTIDE SEQUENCE [LARGE SCALE GENOMIC DNA]</scope>
    <source>
        <strain evidence="5 6">NCTC10118</strain>
    </source>
</reference>
<dbReference type="Proteomes" id="UP000289952">
    <property type="component" value="Chromosome"/>
</dbReference>
<dbReference type="Pfam" id="PF03305">
    <property type="entry name" value="Lipoprotein_X"/>
    <property type="match status" value="1"/>
</dbReference>
<keyword evidence="6" id="KW-1185">Reference proteome</keyword>
<feature type="domain" description="Mycoplasma lipoprotein C-terminal" evidence="3">
    <location>
        <begin position="762"/>
        <end position="879"/>
    </location>
</feature>
<evidence type="ECO:0000313" key="5">
    <source>
        <dbReference type="EMBL" id="VEU62725.1"/>
    </source>
</evidence>
<proteinExistence type="inferred from homology"/>
<gene>
    <name evidence="5" type="ORF">NCTC10118_00115</name>
</gene>
<dbReference type="InterPro" id="IPR004890">
    <property type="entry name" value="Lipoprotein_10_C"/>
</dbReference>
<evidence type="ECO:0000259" key="3">
    <source>
        <dbReference type="Pfam" id="PF03202"/>
    </source>
</evidence>
<dbReference type="InterPro" id="IPR054825">
    <property type="entry name" value="P68-like"/>
</dbReference>
<dbReference type="EMBL" id="LR214972">
    <property type="protein sequence ID" value="VEU62725.1"/>
    <property type="molecule type" value="Genomic_DNA"/>
</dbReference>
<dbReference type="AlphaFoldDB" id="A0A449ACI1"/>
<dbReference type="Pfam" id="PF03202">
    <property type="entry name" value="Lipoprotein_10"/>
    <property type="match status" value="1"/>
</dbReference>
<protein>
    <submittedName>
        <fullName evidence="5">Uncharacterized lipoprotein MPN_097</fullName>
    </submittedName>
</protein>
<evidence type="ECO:0000259" key="4">
    <source>
        <dbReference type="Pfam" id="PF03305"/>
    </source>
</evidence>
<accession>A0A449ACI1</accession>
<keyword evidence="5" id="KW-0449">Lipoprotein</keyword>
<dbReference type="RefSeq" id="WP_129620976.1">
    <property type="nucleotide sequence ID" value="NZ_LR214972.1"/>
</dbReference>
<comment type="similarity">
    <text evidence="1">Belongs to the MG185/MG260 family.</text>
</comment>
<evidence type="ECO:0000256" key="1">
    <source>
        <dbReference type="ARBA" id="ARBA00009031"/>
    </source>
</evidence>